<proteinExistence type="predicted"/>
<accession>A0ABZ3J9T2</accession>
<evidence type="ECO:0000256" key="4">
    <source>
        <dbReference type="ARBA" id="ARBA00022692"/>
    </source>
</evidence>
<feature type="transmembrane region" description="Helical" evidence="7">
    <location>
        <begin position="175"/>
        <end position="194"/>
    </location>
</feature>
<evidence type="ECO:0000313" key="10">
    <source>
        <dbReference type="Proteomes" id="UP000216052"/>
    </source>
</evidence>
<dbReference type="PANTHER" id="PTHR11662">
    <property type="entry name" value="SOLUTE CARRIER FAMILY 17"/>
    <property type="match status" value="1"/>
</dbReference>
<feature type="domain" description="Major facilitator superfamily (MFS) profile" evidence="8">
    <location>
        <begin position="20"/>
        <end position="400"/>
    </location>
</feature>
<protein>
    <submittedName>
        <fullName evidence="9">Galactarate transporter</fullName>
    </submittedName>
</protein>
<feature type="transmembrane region" description="Helical" evidence="7">
    <location>
        <begin position="16"/>
        <end position="33"/>
    </location>
</feature>
<feature type="transmembrane region" description="Helical" evidence="7">
    <location>
        <begin position="147"/>
        <end position="169"/>
    </location>
</feature>
<dbReference type="InterPro" id="IPR036259">
    <property type="entry name" value="MFS_trans_sf"/>
</dbReference>
<feature type="transmembrane region" description="Helical" evidence="7">
    <location>
        <begin position="54"/>
        <end position="74"/>
    </location>
</feature>
<evidence type="ECO:0000256" key="2">
    <source>
        <dbReference type="ARBA" id="ARBA00022448"/>
    </source>
</evidence>
<feature type="transmembrane region" description="Helical" evidence="7">
    <location>
        <begin position="289"/>
        <end position="313"/>
    </location>
</feature>
<dbReference type="InterPro" id="IPR020846">
    <property type="entry name" value="MFS_dom"/>
</dbReference>
<evidence type="ECO:0000256" key="1">
    <source>
        <dbReference type="ARBA" id="ARBA00004651"/>
    </source>
</evidence>
<dbReference type="Gene3D" id="1.20.1250.20">
    <property type="entry name" value="MFS general substrate transporter like domains"/>
    <property type="match status" value="2"/>
</dbReference>
<keyword evidence="10" id="KW-1185">Reference proteome</keyword>
<dbReference type="Pfam" id="PF07690">
    <property type="entry name" value="MFS_1"/>
    <property type="match status" value="1"/>
</dbReference>
<feature type="transmembrane region" description="Helical" evidence="7">
    <location>
        <begin position="349"/>
        <end position="368"/>
    </location>
</feature>
<dbReference type="InterPro" id="IPR000849">
    <property type="entry name" value="Sugar_P_transporter"/>
</dbReference>
<feature type="transmembrane region" description="Helical" evidence="7">
    <location>
        <begin position="256"/>
        <end position="277"/>
    </location>
</feature>
<feature type="transmembrane region" description="Helical" evidence="7">
    <location>
        <begin position="325"/>
        <end position="343"/>
    </location>
</feature>
<evidence type="ECO:0000259" key="8">
    <source>
        <dbReference type="PROSITE" id="PS50850"/>
    </source>
</evidence>
<evidence type="ECO:0000256" key="5">
    <source>
        <dbReference type="ARBA" id="ARBA00022989"/>
    </source>
</evidence>
<name>A0ABZ3J9T2_SPOA4</name>
<evidence type="ECO:0000313" key="9">
    <source>
        <dbReference type="EMBL" id="XFO74759.1"/>
    </source>
</evidence>
<keyword evidence="3" id="KW-1003">Cell membrane</keyword>
<gene>
    <name evidence="9" type="primary">garP_3</name>
    <name evidence="9" type="ORF">SPACI_048700</name>
</gene>
<evidence type="ECO:0000256" key="7">
    <source>
        <dbReference type="SAM" id="Phobius"/>
    </source>
</evidence>
<dbReference type="RefSeq" id="WP_373657537.1">
    <property type="nucleotide sequence ID" value="NZ_CP155571.1"/>
</dbReference>
<dbReference type="PIRSF" id="PIRSF002808">
    <property type="entry name" value="Hexose_phosphate_transp"/>
    <property type="match status" value="1"/>
</dbReference>
<dbReference type="Proteomes" id="UP000216052">
    <property type="component" value="Chromosome"/>
</dbReference>
<dbReference type="SUPFAM" id="SSF103473">
    <property type="entry name" value="MFS general substrate transporter"/>
    <property type="match status" value="1"/>
</dbReference>
<keyword evidence="2" id="KW-0813">Transport</keyword>
<feature type="transmembrane region" description="Helical" evidence="7">
    <location>
        <begin position="86"/>
        <end position="108"/>
    </location>
</feature>
<sequence>MTNPVVGTSVPRATRFRWVVLAIIFITYTINFADRSNVGVLIPFLKNDFPISNFEAGAIMSFFFLGYAVSQIPAGLFYSRYGVRGLATLSIFGFSFITFLLGTVNSIVSMKWLRFVLGIAEGPTPVGMTSTINNWFPSQEKATATGLGYIGATMFAPIIVPMISVWIAVNFGWRYVFYSFAIPGIVMAIVWYIYVRNRPEESPNCSPEELQYIREKSDGGISNTDYKDLGWIDRFIRFKEVKLVDSNAKIFKSWNVVGDTCAYFFMVCVLQGLLTWIPSYLVTAKGYSFLKMGFVASAPWIGGFIGSVAGGWLSDKVFDKRRKPTMLITALATCIMMIILINVPENVSLVALTLFAVGFMINVGWPAFTAYPMGLTTKDTYPTAIALVNSGGNLGGFFHQ</sequence>
<evidence type="ECO:0000256" key="6">
    <source>
        <dbReference type="ARBA" id="ARBA00023136"/>
    </source>
</evidence>
<dbReference type="PANTHER" id="PTHR11662:SF399">
    <property type="entry name" value="FI19708P1-RELATED"/>
    <property type="match status" value="1"/>
</dbReference>
<keyword evidence="4 7" id="KW-0812">Transmembrane</keyword>
<reference evidence="9" key="1">
    <citation type="submission" date="2024-05" db="EMBL/GenBank/DDBJ databases">
        <title>Isolation and characterization of Sporomusa carbonis sp. nov., a carboxydotrophic hydrogenogen in the genus of Sporomusa isolated from a charcoal burning pile.</title>
        <authorList>
            <person name="Boeer T."/>
            <person name="Rosenbaum F."/>
            <person name="Eysell L."/>
            <person name="Mueller V."/>
            <person name="Daniel R."/>
            <person name="Poehlein A."/>
        </authorList>
    </citation>
    <scope>NUCLEOTIDE SEQUENCE [LARGE SCALE GENOMIC DNA]</scope>
    <source>
        <strain evidence="9">DSM 3132</strain>
    </source>
</reference>
<dbReference type="InterPro" id="IPR050382">
    <property type="entry name" value="MFS_Na/Anion_cotransporter"/>
</dbReference>
<keyword evidence="5 7" id="KW-1133">Transmembrane helix</keyword>
<dbReference type="EMBL" id="CP155571">
    <property type="protein sequence ID" value="XFO74759.1"/>
    <property type="molecule type" value="Genomic_DNA"/>
</dbReference>
<organism evidence="9 10">
    <name type="scientific">Sporomusa acidovorans (strain ATCC 49682 / DSM 3132 / Mol)</name>
    <dbReference type="NCBI Taxonomy" id="1123286"/>
    <lineage>
        <taxon>Bacteria</taxon>
        <taxon>Bacillati</taxon>
        <taxon>Bacillota</taxon>
        <taxon>Negativicutes</taxon>
        <taxon>Selenomonadales</taxon>
        <taxon>Sporomusaceae</taxon>
        <taxon>Sporomusa</taxon>
    </lineage>
</organism>
<dbReference type="CDD" id="cd17319">
    <property type="entry name" value="MFS_ExuT_GudP_like"/>
    <property type="match status" value="1"/>
</dbReference>
<keyword evidence="6 7" id="KW-0472">Membrane</keyword>
<dbReference type="InterPro" id="IPR011701">
    <property type="entry name" value="MFS"/>
</dbReference>
<comment type="subcellular location">
    <subcellularLocation>
        <location evidence="1">Cell membrane</location>
        <topology evidence="1">Multi-pass membrane protein</topology>
    </subcellularLocation>
</comment>
<dbReference type="PROSITE" id="PS50850">
    <property type="entry name" value="MFS"/>
    <property type="match status" value="1"/>
</dbReference>
<evidence type="ECO:0000256" key="3">
    <source>
        <dbReference type="ARBA" id="ARBA00022475"/>
    </source>
</evidence>